<reference evidence="4" key="1">
    <citation type="submission" date="2017-02" db="UniProtKB">
        <authorList>
            <consortium name="WormBaseParasite"/>
        </authorList>
    </citation>
    <scope>IDENTIFICATION</scope>
</reference>
<evidence type="ECO:0000313" key="4">
    <source>
        <dbReference type="WBParaSite" id="HPLM_0001928001-mRNA-1"/>
    </source>
</evidence>
<feature type="compositionally biased region" description="Acidic residues" evidence="1">
    <location>
        <begin position="284"/>
        <end position="294"/>
    </location>
</feature>
<dbReference type="WBParaSite" id="HPLM_0001928001-mRNA-1">
    <property type="protein sequence ID" value="HPLM_0001928001-mRNA-1"/>
    <property type="gene ID" value="HPLM_0001928001"/>
</dbReference>
<dbReference type="EMBL" id="UZAF01021178">
    <property type="protein sequence ID" value="VDO76179.1"/>
    <property type="molecule type" value="Genomic_DNA"/>
</dbReference>
<feature type="compositionally biased region" description="Polar residues" evidence="1">
    <location>
        <begin position="46"/>
        <end position="56"/>
    </location>
</feature>
<accession>A0A0N4X4I8</accession>
<dbReference type="AlphaFoldDB" id="A0A0N4X4I8"/>
<gene>
    <name evidence="2" type="ORF">HPLM_LOCUS19272</name>
</gene>
<protein>
    <submittedName>
        <fullName evidence="4">DUF4455 domain-containing protein</fullName>
    </submittedName>
</protein>
<evidence type="ECO:0000256" key="1">
    <source>
        <dbReference type="SAM" id="MobiDB-lite"/>
    </source>
</evidence>
<proteinExistence type="predicted"/>
<organism evidence="4">
    <name type="scientific">Haemonchus placei</name>
    <name type="common">Barber's pole worm</name>
    <dbReference type="NCBI Taxonomy" id="6290"/>
    <lineage>
        <taxon>Eukaryota</taxon>
        <taxon>Metazoa</taxon>
        <taxon>Ecdysozoa</taxon>
        <taxon>Nematoda</taxon>
        <taxon>Chromadorea</taxon>
        <taxon>Rhabditida</taxon>
        <taxon>Rhabditina</taxon>
        <taxon>Rhabditomorpha</taxon>
        <taxon>Strongyloidea</taxon>
        <taxon>Trichostrongylidae</taxon>
        <taxon>Haemonchus</taxon>
    </lineage>
</organism>
<feature type="compositionally biased region" description="Polar residues" evidence="1">
    <location>
        <begin position="69"/>
        <end position="81"/>
    </location>
</feature>
<evidence type="ECO:0000313" key="3">
    <source>
        <dbReference type="Proteomes" id="UP000268014"/>
    </source>
</evidence>
<feature type="region of interest" description="Disordered" evidence="1">
    <location>
        <begin position="273"/>
        <end position="321"/>
    </location>
</feature>
<feature type="region of interest" description="Disordered" evidence="1">
    <location>
        <begin position="37"/>
        <end position="84"/>
    </location>
</feature>
<reference evidence="2 3" key="2">
    <citation type="submission" date="2018-11" db="EMBL/GenBank/DDBJ databases">
        <authorList>
            <consortium name="Pathogen Informatics"/>
        </authorList>
    </citation>
    <scope>NUCLEOTIDE SEQUENCE [LARGE SCALE GENOMIC DNA]</scope>
    <source>
        <strain evidence="2 3">MHpl1</strain>
    </source>
</reference>
<dbReference type="OrthoDB" id="5823305at2759"/>
<dbReference type="Proteomes" id="UP000268014">
    <property type="component" value="Unassembled WGS sequence"/>
</dbReference>
<sequence>MFTFKNNNQKKLHDIEKSIGEQKHTANKTHSVYANITPSDHGLGRGSSTLTPSQEGHSAASRPIHAVQQDGTQKHATTCSDSPYEGPISSYSGLENIQKDPKERWAQLKLLETLREKAWAEFTPLRTEVCTLFALVPLTIALEMISEGDWNTLINKPQRDDRRKPLVLDQNQLEHVISDQLDILEEYSSTLAELRHEIKDEEVHQEEKFQQTVLSALTEVREPVKVGFQSILPGNDHNCLEELKTIVQNETSEIQELIASGIDHVRNAVTDAIRKPSPPAASEDAIDDGGDDSNGEGGTEVLQSEPDPLSKRSLSSRMRNLRECRSRRGAEEYEAMMWQRRRQIDREIFDAYAEIEELDNLIAELKREPKCEPRDISRGVIRRWTKERFVVFFAGESENTIAILARFTRKAQCADRY</sequence>
<evidence type="ECO:0000313" key="2">
    <source>
        <dbReference type="EMBL" id="VDO76179.1"/>
    </source>
</evidence>
<keyword evidence="3" id="KW-1185">Reference proteome</keyword>
<name>A0A0N4X4I8_HAEPC</name>